<dbReference type="PROSITE" id="PS51855">
    <property type="entry name" value="MGS"/>
    <property type="match status" value="1"/>
</dbReference>
<dbReference type="FunFam" id="3.40.50.1380:FF:000001">
    <property type="entry name" value="Bifunctional purine biosynthesis protein PurH"/>
    <property type="match status" value="1"/>
</dbReference>
<feature type="domain" description="MGS-like" evidence="11">
    <location>
        <begin position="1"/>
        <end position="147"/>
    </location>
</feature>
<comment type="caution">
    <text evidence="12">The sequence shown here is derived from an EMBL/GenBank/DDBJ whole genome shotgun (WGS) entry which is preliminary data.</text>
</comment>
<dbReference type="GO" id="GO:0006189">
    <property type="term" value="P:'de novo' IMP biosynthetic process"/>
    <property type="evidence" value="ECO:0007669"/>
    <property type="project" value="UniProtKB-UniRule"/>
</dbReference>
<evidence type="ECO:0000256" key="1">
    <source>
        <dbReference type="ARBA" id="ARBA00004844"/>
    </source>
</evidence>
<evidence type="ECO:0000256" key="4">
    <source>
        <dbReference type="ARBA" id="ARBA00022679"/>
    </source>
</evidence>
<dbReference type="Gene3D" id="3.40.140.20">
    <property type="match status" value="2"/>
</dbReference>
<evidence type="ECO:0000313" key="12">
    <source>
        <dbReference type="EMBL" id="RAJ03855.1"/>
    </source>
</evidence>
<comment type="catalytic activity">
    <reaction evidence="8 10">
        <text>(6R)-10-formyltetrahydrofolate + 5-amino-1-(5-phospho-beta-D-ribosyl)imidazole-4-carboxamide = 5-formamido-1-(5-phospho-D-ribosyl)imidazole-4-carboxamide + (6S)-5,6,7,8-tetrahydrofolate</text>
        <dbReference type="Rhea" id="RHEA:22192"/>
        <dbReference type="ChEBI" id="CHEBI:57453"/>
        <dbReference type="ChEBI" id="CHEBI:58467"/>
        <dbReference type="ChEBI" id="CHEBI:58475"/>
        <dbReference type="ChEBI" id="CHEBI:195366"/>
        <dbReference type="EC" id="2.1.2.3"/>
    </reaction>
</comment>
<gene>
    <name evidence="10" type="primary">purH</name>
    <name evidence="12" type="ORF">LX64_02732</name>
</gene>
<dbReference type="RefSeq" id="WP_111598189.1">
    <property type="nucleotide sequence ID" value="NZ_QLLL01000005.1"/>
</dbReference>
<comment type="pathway">
    <text evidence="1 10">Purine metabolism; IMP biosynthesis via de novo pathway; IMP from 5-formamido-1-(5-phospho-D-ribosyl)imidazole-4-carboxamide: step 1/1.</text>
</comment>
<dbReference type="SUPFAM" id="SSF53927">
    <property type="entry name" value="Cytidine deaminase-like"/>
    <property type="match status" value="1"/>
</dbReference>
<evidence type="ECO:0000256" key="3">
    <source>
        <dbReference type="ARBA" id="ARBA00007667"/>
    </source>
</evidence>
<dbReference type="GO" id="GO:0005829">
    <property type="term" value="C:cytosol"/>
    <property type="evidence" value="ECO:0007669"/>
    <property type="project" value="TreeGrafter"/>
</dbReference>
<dbReference type="UniPathway" id="UPA00074">
    <property type="reaction ID" value="UER00133"/>
</dbReference>
<comment type="pathway">
    <text evidence="2 10">Purine metabolism; IMP biosynthesis via de novo pathway; 5-formamido-1-(5-phospho-D-ribosyl)imidazole-4-carboxamide from 5-amino-1-(5-phospho-D-ribosyl)imidazole-4-carboxamide (10-formyl THF route): step 1/1.</text>
</comment>
<proteinExistence type="inferred from homology"/>
<dbReference type="CDD" id="cd01421">
    <property type="entry name" value="IMPCH"/>
    <property type="match status" value="1"/>
</dbReference>
<comment type="similarity">
    <text evidence="3 10">Belongs to the PurH family.</text>
</comment>
<keyword evidence="4 10" id="KW-0808">Transferase</keyword>
<dbReference type="EC" id="3.5.4.10" evidence="10"/>
<evidence type="ECO:0000256" key="9">
    <source>
        <dbReference type="ARBA" id="ARBA00050687"/>
    </source>
</evidence>
<evidence type="ECO:0000256" key="10">
    <source>
        <dbReference type="HAMAP-Rule" id="MF_00139"/>
    </source>
</evidence>
<dbReference type="SMART" id="SM00798">
    <property type="entry name" value="AICARFT_IMPCHas"/>
    <property type="match status" value="1"/>
</dbReference>
<evidence type="ECO:0000256" key="6">
    <source>
        <dbReference type="ARBA" id="ARBA00022801"/>
    </source>
</evidence>
<dbReference type="AlphaFoldDB" id="A0A327QIP4"/>
<dbReference type="HAMAP" id="MF_00139">
    <property type="entry name" value="PurH"/>
    <property type="match status" value="1"/>
</dbReference>
<evidence type="ECO:0000259" key="11">
    <source>
        <dbReference type="PROSITE" id="PS51855"/>
    </source>
</evidence>
<dbReference type="InterPro" id="IPR011607">
    <property type="entry name" value="MGS-like_dom"/>
</dbReference>
<dbReference type="GO" id="GO:0004643">
    <property type="term" value="F:phosphoribosylaminoimidazolecarboxamide formyltransferase activity"/>
    <property type="evidence" value="ECO:0007669"/>
    <property type="project" value="UniProtKB-UniRule"/>
</dbReference>
<dbReference type="PANTHER" id="PTHR11692:SF0">
    <property type="entry name" value="BIFUNCTIONAL PURINE BIOSYNTHESIS PROTEIN ATIC"/>
    <property type="match status" value="1"/>
</dbReference>
<keyword evidence="6 10" id="KW-0378">Hydrolase</keyword>
<dbReference type="InterPro" id="IPR002695">
    <property type="entry name" value="PurH-like"/>
</dbReference>
<evidence type="ECO:0000256" key="5">
    <source>
        <dbReference type="ARBA" id="ARBA00022755"/>
    </source>
</evidence>
<accession>A0A327QIP4</accession>
<reference evidence="12 13" key="1">
    <citation type="submission" date="2018-06" db="EMBL/GenBank/DDBJ databases">
        <title>Genomic Encyclopedia of Archaeal and Bacterial Type Strains, Phase II (KMG-II): from individual species to whole genera.</title>
        <authorList>
            <person name="Goeker M."/>
        </authorList>
    </citation>
    <scope>NUCLEOTIDE SEQUENCE [LARGE SCALE GENOMIC DNA]</scope>
    <source>
        <strain evidence="12 13">DSM 23857</strain>
    </source>
</reference>
<name>A0A327QIP4_9BACT</name>
<dbReference type="SMART" id="SM00851">
    <property type="entry name" value="MGS"/>
    <property type="match status" value="1"/>
</dbReference>
<dbReference type="Pfam" id="PF01808">
    <property type="entry name" value="AICARFT_IMPCHas"/>
    <property type="match status" value="1"/>
</dbReference>
<comment type="domain">
    <text evidence="10">The IMP cyclohydrolase activity resides in the N-terminal region.</text>
</comment>
<evidence type="ECO:0000313" key="13">
    <source>
        <dbReference type="Proteomes" id="UP000249547"/>
    </source>
</evidence>
<dbReference type="InterPro" id="IPR024051">
    <property type="entry name" value="AICAR_Tfase_dup_dom_sf"/>
</dbReference>
<dbReference type="OrthoDB" id="9802065at2"/>
<dbReference type="NCBIfam" id="NF002049">
    <property type="entry name" value="PRK00881.1"/>
    <property type="match status" value="1"/>
</dbReference>
<dbReference type="FunFam" id="3.40.140.20:FF:000001">
    <property type="entry name" value="Bifunctional purine biosynthesis protein PurH"/>
    <property type="match status" value="1"/>
</dbReference>
<dbReference type="Proteomes" id="UP000249547">
    <property type="component" value="Unassembled WGS sequence"/>
</dbReference>
<dbReference type="FunFam" id="3.40.140.20:FF:000005">
    <property type="entry name" value="Bifunctional purine biosynthesis protein PurH"/>
    <property type="match status" value="1"/>
</dbReference>
<keyword evidence="5 10" id="KW-0658">Purine biosynthesis</keyword>
<keyword evidence="7 10" id="KW-0511">Multifunctional enzyme</keyword>
<dbReference type="Pfam" id="PF02142">
    <property type="entry name" value="MGS"/>
    <property type="match status" value="1"/>
</dbReference>
<evidence type="ECO:0000256" key="7">
    <source>
        <dbReference type="ARBA" id="ARBA00023268"/>
    </source>
</evidence>
<dbReference type="PIRSF" id="PIRSF000414">
    <property type="entry name" value="AICARFT_IMPCHas"/>
    <property type="match status" value="1"/>
</dbReference>
<keyword evidence="13" id="KW-1185">Reference proteome</keyword>
<organism evidence="12 13">
    <name type="scientific">Chitinophaga skermanii</name>
    <dbReference type="NCBI Taxonomy" id="331697"/>
    <lineage>
        <taxon>Bacteria</taxon>
        <taxon>Pseudomonadati</taxon>
        <taxon>Bacteroidota</taxon>
        <taxon>Chitinophagia</taxon>
        <taxon>Chitinophagales</taxon>
        <taxon>Chitinophagaceae</taxon>
        <taxon>Chitinophaga</taxon>
    </lineage>
</organism>
<protein>
    <recommendedName>
        <fullName evidence="10">Bifunctional purine biosynthesis protein PurH</fullName>
    </recommendedName>
    <domain>
        <recommendedName>
            <fullName evidence="10">Phosphoribosylaminoimidazolecarboxamide formyltransferase</fullName>
            <ecNumber evidence="10">2.1.2.3</ecNumber>
        </recommendedName>
        <alternativeName>
            <fullName evidence="10">AICAR transformylase</fullName>
        </alternativeName>
    </domain>
    <domain>
        <recommendedName>
            <fullName evidence="10">IMP cyclohydrolase</fullName>
            <ecNumber evidence="10">3.5.4.10</ecNumber>
        </recommendedName>
        <alternativeName>
            <fullName evidence="10">ATIC</fullName>
        </alternativeName>
        <alternativeName>
            <fullName evidence="10">IMP synthase</fullName>
        </alternativeName>
        <alternativeName>
            <fullName evidence="10">Inosinicase</fullName>
        </alternativeName>
    </domain>
</protein>
<dbReference type="Gene3D" id="3.40.50.1380">
    <property type="entry name" value="Methylglyoxal synthase-like domain"/>
    <property type="match status" value="1"/>
</dbReference>
<evidence type="ECO:0000256" key="2">
    <source>
        <dbReference type="ARBA" id="ARBA00004954"/>
    </source>
</evidence>
<sequence>MQKQIKSALISVFYKDNLENIVKKLGEQGVTIYSTGGTQAFIEAQGVKCVAVEDITAYPSILGGRVKTLHPKVFGGILARRENPQDLEQLKQYEIPEIDLVIVDLYPFEETVKNTAEEQAIIEKIDIGGVSLIRAAGKNYKDVVIVASKDQYADLEKVLVENNGASTLQDRRNFAAKAFEVCAHYDVAIAGYFLKDEPTTANFQVSAPLGQVCRYGENPHQQGTFYGNLEDTFSKLHGKELSYNNLVDVDAACQLINEFTETTFAVIKHTNVCGIATRPTLKEAWEAALAGDKESAFGGVLVCNAVIDAATAASVNEIFFEILIAPGFDLAALEILQTKKNRILLHQKQAVNPKAMFKNILGGVLVQDNDEGNFKEWNEVGAQEATAAQKDDLVFANIVCKHLKSNAIALVKDKQLIGKGCGQTSRIDALRHAIEKAGQFKFDLNGAVMASDAFFPFNDCVSIAHEAGITAVIQPGGSIRDNDSIDFAKQNGMAMVVTGMRHFRH</sequence>
<dbReference type="EC" id="2.1.2.3" evidence="10"/>
<evidence type="ECO:0000256" key="8">
    <source>
        <dbReference type="ARBA" id="ARBA00050488"/>
    </source>
</evidence>
<dbReference type="PANTHER" id="PTHR11692">
    <property type="entry name" value="BIFUNCTIONAL PURINE BIOSYNTHESIS PROTEIN PURH"/>
    <property type="match status" value="1"/>
</dbReference>
<dbReference type="InterPro" id="IPR016193">
    <property type="entry name" value="Cytidine_deaminase-like"/>
</dbReference>
<dbReference type="EMBL" id="QLLL01000005">
    <property type="protein sequence ID" value="RAJ03855.1"/>
    <property type="molecule type" value="Genomic_DNA"/>
</dbReference>
<comment type="catalytic activity">
    <reaction evidence="9 10">
        <text>IMP + H2O = 5-formamido-1-(5-phospho-D-ribosyl)imidazole-4-carboxamide</text>
        <dbReference type="Rhea" id="RHEA:18445"/>
        <dbReference type="ChEBI" id="CHEBI:15377"/>
        <dbReference type="ChEBI" id="CHEBI:58053"/>
        <dbReference type="ChEBI" id="CHEBI:58467"/>
        <dbReference type="EC" id="3.5.4.10"/>
    </reaction>
</comment>
<dbReference type="InterPro" id="IPR036914">
    <property type="entry name" value="MGS-like_dom_sf"/>
</dbReference>
<dbReference type="SUPFAM" id="SSF52335">
    <property type="entry name" value="Methylglyoxal synthase-like"/>
    <property type="match status" value="1"/>
</dbReference>
<dbReference type="GO" id="GO:0003937">
    <property type="term" value="F:IMP cyclohydrolase activity"/>
    <property type="evidence" value="ECO:0007669"/>
    <property type="project" value="UniProtKB-UniRule"/>
</dbReference>